<comment type="caution">
    <text evidence="14">The sequence shown here is derived from an EMBL/GenBank/DDBJ whole genome shotgun (WGS) entry which is preliminary data.</text>
</comment>
<keyword evidence="6" id="KW-0403">Intermediate filament</keyword>
<dbReference type="EMBL" id="JBBHLL010000278">
    <property type="protein sequence ID" value="KAK7807267.1"/>
    <property type="molecule type" value="Genomic_DNA"/>
</dbReference>
<dbReference type="GO" id="GO:0005654">
    <property type="term" value="C:nucleoplasm"/>
    <property type="evidence" value="ECO:0007669"/>
    <property type="project" value="UniProtKB-SubCell"/>
</dbReference>
<keyword evidence="8" id="KW-0539">Nucleus</keyword>
<keyword evidence="4" id="KW-0963">Cytoplasm</keyword>
<dbReference type="GO" id="GO:0005882">
    <property type="term" value="C:intermediate filament"/>
    <property type="evidence" value="ECO:0007669"/>
    <property type="project" value="UniProtKB-KW"/>
</dbReference>
<organism evidence="14 15">
    <name type="scientific">Myodes glareolus</name>
    <name type="common">Bank vole</name>
    <name type="synonym">Clethrionomys glareolus</name>
    <dbReference type="NCBI Taxonomy" id="447135"/>
    <lineage>
        <taxon>Eukaryota</taxon>
        <taxon>Metazoa</taxon>
        <taxon>Chordata</taxon>
        <taxon>Craniata</taxon>
        <taxon>Vertebrata</taxon>
        <taxon>Euteleostomi</taxon>
        <taxon>Mammalia</taxon>
        <taxon>Eutheria</taxon>
        <taxon>Euarchontoglires</taxon>
        <taxon>Glires</taxon>
        <taxon>Rodentia</taxon>
        <taxon>Myomorpha</taxon>
        <taxon>Muroidea</taxon>
        <taxon>Cricetidae</taxon>
        <taxon>Arvicolinae</taxon>
        <taxon>Myodes</taxon>
    </lineage>
</organism>
<evidence type="ECO:0000256" key="4">
    <source>
        <dbReference type="ARBA" id="ARBA00022490"/>
    </source>
</evidence>
<proteinExistence type="predicted"/>
<evidence type="ECO:0000256" key="11">
    <source>
        <dbReference type="ARBA" id="ARBA00042886"/>
    </source>
</evidence>
<dbReference type="Proteomes" id="UP001488838">
    <property type="component" value="Unassembled WGS sequence"/>
</dbReference>
<evidence type="ECO:0000256" key="1">
    <source>
        <dbReference type="ARBA" id="ARBA00004109"/>
    </source>
</evidence>
<dbReference type="AlphaFoldDB" id="A0AAW0HYF5"/>
<protein>
    <recommendedName>
        <fullName evidence="10">Keratin, type II cytoskeletal 8</fullName>
    </recommendedName>
    <alternativeName>
        <fullName evidence="12">Cytokeratin-8</fullName>
    </alternativeName>
    <alternativeName>
        <fullName evidence="11">Keratin-8</fullName>
    </alternativeName>
</protein>
<dbReference type="GO" id="GO:0005737">
    <property type="term" value="C:cytoplasm"/>
    <property type="evidence" value="ECO:0007669"/>
    <property type="project" value="UniProtKB-SubCell"/>
</dbReference>
<evidence type="ECO:0000256" key="12">
    <source>
        <dbReference type="ARBA" id="ARBA00042964"/>
    </source>
</evidence>
<name>A0AAW0HYF5_MYOGA</name>
<evidence type="ECO:0000259" key="13">
    <source>
        <dbReference type="PROSITE" id="PS51842"/>
    </source>
</evidence>
<comment type="function">
    <text evidence="9">Together with KRT19, helps to link the contractile apparatus to dystrophin at the costameres of striated muscle.</text>
</comment>
<evidence type="ECO:0000256" key="3">
    <source>
        <dbReference type="ARBA" id="ARBA00004642"/>
    </source>
</evidence>
<evidence type="ECO:0000256" key="5">
    <source>
        <dbReference type="ARBA" id="ARBA00022744"/>
    </source>
</evidence>
<evidence type="ECO:0000313" key="15">
    <source>
        <dbReference type="Proteomes" id="UP001488838"/>
    </source>
</evidence>
<dbReference type="PROSITE" id="PS51842">
    <property type="entry name" value="IF_ROD_2"/>
    <property type="match status" value="1"/>
</dbReference>
<dbReference type="InterPro" id="IPR039008">
    <property type="entry name" value="IF_rod_dom"/>
</dbReference>
<dbReference type="PANTHER" id="PTHR45616">
    <property type="entry name" value="GATA-TYPE DOMAIN-CONTAINING PROTEIN"/>
    <property type="match status" value="1"/>
</dbReference>
<evidence type="ECO:0000256" key="8">
    <source>
        <dbReference type="ARBA" id="ARBA00023242"/>
    </source>
</evidence>
<keyword evidence="5" id="KW-0416">Keratin</keyword>
<accession>A0AAW0HYF5</accession>
<reference evidence="14 15" key="1">
    <citation type="journal article" date="2023" name="bioRxiv">
        <title>Conserved and derived expression patterns and positive selection on dental genes reveal complex evolutionary context of ever-growing rodent molars.</title>
        <authorList>
            <person name="Calamari Z.T."/>
            <person name="Song A."/>
            <person name="Cohen E."/>
            <person name="Akter M."/>
            <person name="Roy R.D."/>
            <person name="Hallikas O."/>
            <person name="Christensen M.M."/>
            <person name="Li P."/>
            <person name="Marangoni P."/>
            <person name="Jernvall J."/>
            <person name="Klein O.D."/>
        </authorList>
    </citation>
    <scope>NUCLEOTIDE SEQUENCE [LARGE SCALE GENOMIC DNA]</scope>
    <source>
        <strain evidence="14">V071</strain>
    </source>
</reference>
<evidence type="ECO:0000256" key="10">
    <source>
        <dbReference type="ARBA" id="ARBA00039429"/>
    </source>
</evidence>
<dbReference type="PANTHER" id="PTHR45616:SF26">
    <property type="entry name" value="KERATIN, TYPE II CYTOSKELETAL 8"/>
    <property type="match status" value="1"/>
</dbReference>
<sequence>MARQLREYQELMNVKLALDIEFATYCKLLEGKKSRLETGMRNLSIRTKTSSGYSEGAYRGLSSPGFSYGLSSFQPVLGSVGGSSSYSRIKAVVVKKIETRDGKLVSESSDILPK</sequence>
<feature type="domain" description="IF rod" evidence="13">
    <location>
        <begin position="1"/>
        <end position="36"/>
    </location>
</feature>
<dbReference type="Gene3D" id="1.20.5.170">
    <property type="match status" value="1"/>
</dbReference>
<evidence type="ECO:0000256" key="9">
    <source>
        <dbReference type="ARBA" id="ARBA00037766"/>
    </source>
</evidence>
<dbReference type="Pfam" id="PF00038">
    <property type="entry name" value="Filament"/>
    <property type="match status" value="1"/>
</dbReference>
<evidence type="ECO:0000256" key="7">
    <source>
        <dbReference type="ARBA" id="ARBA00023054"/>
    </source>
</evidence>
<gene>
    <name evidence="14" type="ORF">U0070_003267</name>
</gene>
<keyword evidence="7" id="KW-0175">Coiled coil</keyword>
<dbReference type="SUPFAM" id="SSF64593">
    <property type="entry name" value="Intermediate filament protein, coiled coil region"/>
    <property type="match status" value="1"/>
</dbReference>
<keyword evidence="15" id="KW-1185">Reference proteome</keyword>
<dbReference type="GO" id="GO:0016363">
    <property type="term" value="C:nuclear matrix"/>
    <property type="evidence" value="ECO:0007669"/>
    <property type="project" value="UniProtKB-SubCell"/>
</dbReference>
<evidence type="ECO:0000313" key="14">
    <source>
        <dbReference type="EMBL" id="KAK7807267.1"/>
    </source>
</evidence>
<evidence type="ECO:0000256" key="6">
    <source>
        <dbReference type="ARBA" id="ARBA00022754"/>
    </source>
</evidence>
<comment type="subcellular location">
    <subcellularLocation>
        <location evidence="2">Cytoplasm</location>
    </subcellularLocation>
    <subcellularLocation>
        <location evidence="1">Nucleus matrix</location>
    </subcellularLocation>
    <subcellularLocation>
        <location evidence="3">Nucleus</location>
        <location evidence="3">Nucleoplasm</location>
    </subcellularLocation>
</comment>
<evidence type="ECO:0000256" key="2">
    <source>
        <dbReference type="ARBA" id="ARBA00004496"/>
    </source>
</evidence>